<dbReference type="PRINTS" id="PR00789">
    <property type="entry name" value="OSIALOPTASE"/>
</dbReference>
<evidence type="ECO:0000313" key="9">
    <source>
        <dbReference type="EMBL" id="RFM24623.1"/>
    </source>
</evidence>
<evidence type="ECO:0000256" key="7">
    <source>
        <dbReference type="ARBA" id="ARBA00048117"/>
    </source>
</evidence>
<comment type="caution">
    <text evidence="9">The sequence shown here is derived from an EMBL/GenBank/DDBJ whole genome shotgun (WGS) entry which is preliminary data.</text>
</comment>
<protein>
    <recommendedName>
        <fullName evidence="1">N(6)-L-threonylcarbamoyladenine synthase</fullName>
        <ecNumber evidence="1">2.3.1.234</ecNumber>
    </recommendedName>
</protein>
<evidence type="ECO:0000256" key="6">
    <source>
        <dbReference type="ARBA" id="ARBA00023315"/>
    </source>
</evidence>
<name>A0A395M1F7_9BACT</name>
<dbReference type="NCBIfam" id="TIGR03723">
    <property type="entry name" value="T6A_TsaD_YgjD"/>
    <property type="match status" value="1"/>
</dbReference>
<keyword evidence="3" id="KW-0819">tRNA processing</keyword>
<keyword evidence="2 9" id="KW-0808">Transferase</keyword>
<dbReference type="Proteomes" id="UP000266389">
    <property type="component" value="Unassembled WGS sequence"/>
</dbReference>
<evidence type="ECO:0000256" key="3">
    <source>
        <dbReference type="ARBA" id="ARBA00022694"/>
    </source>
</evidence>
<evidence type="ECO:0000256" key="4">
    <source>
        <dbReference type="ARBA" id="ARBA00022723"/>
    </source>
</evidence>
<evidence type="ECO:0000259" key="8">
    <source>
        <dbReference type="Pfam" id="PF00814"/>
    </source>
</evidence>
<feature type="non-terminal residue" evidence="9">
    <location>
        <position position="234"/>
    </location>
</feature>
<sequence length="234" mass="25377">MNILGIESSCDDTSAAVLKGDRVASNIISSHLAHREFGGVVPEIASREHERLIVSVVQRALEEANIKKSDLDIVAATAGPGLIGAVLVGLNFAEAFAFALQKPFVPINHIEAHIFSTFIEKPYPDFPFISLTVSGGHTLLALVHENLSYRVIGRTIDDAAGEAYDKTGKMLGLPYPAGPLIDKLAKEGNPNFHKFPQALTKGYDENFDFSFSGLKTSVQTYLSHQSQAFIDTHL</sequence>
<feature type="domain" description="Gcp-like" evidence="8">
    <location>
        <begin position="24"/>
        <end position="225"/>
    </location>
</feature>
<dbReference type="Pfam" id="PF00814">
    <property type="entry name" value="TsaD"/>
    <property type="match status" value="1"/>
</dbReference>
<accession>A0A395M1F7</accession>
<dbReference type="InterPro" id="IPR000905">
    <property type="entry name" value="Gcp-like_dom"/>
</dbReference>
<reference evidence="9 10" key="1">
    <citation type="journal article" date="2011" name="ISME J.">
        <title>Community ecology of hot spring cyanobacterial mats: predominant populations and their functional potential.</title>
        <authorList>
            <person name="Klatt C.G."/>
            <person name="Wood J.M."/>
            <person name="Rusch D.B."/>
            <person name="Bateson M.M."/>
            <person name="Hamamura N."/>
            <person name="Heidelberg J.F."/>
            <person name="Grossman A.R."/>
            <person name="Bhaya D."/>
            <person name="Cohan F.M."/>
            <person name="Kuhl M."/>
            <person name="Bryant D.A."/>
            <person name="Ward D.M."/>
        </authorList>
    </citation>
    <scope>NUCLEOTIDE SEQUENCE [LARGE SCALE GENOMIC DNA]</scope>
    <source>
        <strain evidence="9">OS</strain>
    </source>
</reference>
<dbReference type="InterPro" id="IPR022450">
    <property type="entry name" value="TsaD"/>
</dbReference>
<dbReference type="Gene3D" id="3.30.420.40">
    <property type="match status" value="2"/>
</dbReference>
<dbReference type="EC" id="2.3.1.234" evidence="1"/>
<dbReference type="EMBL" id="PHFL01000034">
    <property type="protein sequence ID" value="RFM24623.1"/>
    <property type="molecule type" value="Genomic_DNA"/>
</dbReference>
<dbReference type="FunFam" id="3.30.420.40:FF:000012">
    <property type="entry name" value="tRNA N6-adenosine threonylcarbamoyltransferase"/>
    <property type="match status" value="1"/>
</dbReference>
<evidence type="ECO:0000256" key="2">
    <source>
        <dbReference type="ARBA" id="ARBA00022679"/>
    </source>
</evidence>
<dbReference type="GO" id="GO:0061711">
    <property type="term" value="F:tRNA N(6)-L-threonylcarbamoyladenine synthase activity"/>
    <property type="evidence" value="ECO:0007669"/>
    <property type="project" value="UniProtKB-EC"/>
</dbReference>
<comment type="catalytic activity">
    <reaction evidence="7">
        <text>L-threonylcarbamoyladenylate + adenosine(37) in tRNA = N(6)-L-threonylcarbamoyladenosine(37) in tRNA + AMP + H(+)</text>
        <dbReference type="Rhea" id="RHEA:37059"/>
        <dbReference type="Rhea" id="RHEA-COMP:10162"/>
        <dbReference type="Rhea" id="RHEA-COMP:10163"/>
        <dbReference type="ChEBI" id="CHEBI:15378"/>
        <dbReference type="ChEBI" id="CHEBI:73682"/>
        <dbReference type="ChEBI" id="CHEBI:74411"/>
        <dbReference type="ChEBI" id="CHEBI:74418"/>
        <dbReference type="ChEBI" id="CHEBI:456215"/>
        <dbReference type="EC" id="2.3.1.234"/>
    </reaction>
</comment>
<proteinExistence type="predicted"/>
<evidence type="ECO:0000256" key="5">
    <source>
        <dbReference type="ARBA" id="ARBA00023004"/>
    </source>
</evidence>
<keyword evidence="6" id="KW-0012">Acyltransferase</keyword>
<evidence type="ECO:0000313" key="10">
    <source>
        <dbReference type="Proteomes" id="UP000266389"/>
    </source>
</evidence>
<organism evidence="9 10">
    <name type="scientific">Candidatus Thermochlorobacter aerophilus</name>
    <dbReference type="NCBI Taxonomy" id="1868324"/>
    <lineage>
        <taxon>Bacteria</taxon>
        <taxon>Pseudomonadati</taxon>
        <taxon>Chlorobiota</taxon>
        <taxon>Chlorobiia</taxon>
        <taxon>Chlorobiales</taxon>
        <taxon>Candidatus Thermochlorobacteriaceae</taxon>
        <taxon>Candidatus Thermochlorobacter</taxon>
    </lineage>
</organism>
<dbReference type="GO" id="GO:0002949">
    <property type="term" value="P:tRNA threonylcarbamoyladenosine modification"/>
    <property type="evidence" value="ECO:0007669"/>
    <property type="project" value="InterPro"/>
</dbReference>
<gene>
    <name evidence="9" type="primary">tsaD</name>
    <name evidence="9" type="ORF">D0433_04810</name>
</gene>
<dbReference type="NCBIfam" id="TIGR00329">
    <property type="entry name" value="gcp_kae1"/>
    <property type="match status" value="1"/>
</dbReference>
<keyword evidence="4" id="KW-0479">Metal-binding</keyword>
<keyword evidence="5" id="KW-0408">Iron</keyword>
<dbReference type="InterPro" id="IPR043129">
    <property type="entry name" value="ATPase_NBD"/>
</dbReference>
<dbReference type="PANTHER" id="PTHR11735">
    <property type="entry name" value="TRNA N6-ADENOSINE THREONYLCARBAMOYLTRANSFERASE"/>
    <property type="match status" value="1"/>
</dbReference>
<dbReference type="GO" id="GO:0046872">
    <property type="term" value="F:metal ion binding"/>
    <property type="evidence" value="ECO:0007669"/>
    <property type="project" value="UniProtKB-KW"/>
</dbReference>
<dbReference type="InterPro" id="IPR017861">
    <property type="entry name" value="KAE1/TsaD"/>
</dbReference>
<evidence type="ECO:0000256" key="1">
    <source>
        <dbReference type="ARBA" id="ARBA00012156"/>
    </source>
</evidence>
<dbReference type="PANTHER" id="PTHR11735:SF6">
    <property type="entry name" value="TRNA N6-ADENOSINE THREONYLCARBAMOYLTRANSFERASE, MITOCHONDRIAL"/>
    <property type="match status" value="1"/>
</dbReference>
<dbReference type="AlphaFoldDB" id="A0A395M1F7"/>
<dbReference type="SUPFAM" id="SSF53067">
    <property type="entry name" value="Actin-like ATPase domain"/>
    <property type="match status" value="2"/>
</dbReference>